<dbReference type="GO" id="GO:0000166">
    <property type="term" value="F:nucleotide binding"/>
    <property type="evidence" value="ECO:0007669"/>
    <property type="project" value="UniProtKB-KW"/>
</dbReference>
<feature type="coiled-coil region" evidence="7">
    <location>
        <begin position="240"/>
        <end position="324"/>
    </location>
</feature>
<keyword evidence="5" id="KW-0472">Membrane</keyword>
<dbReference type="AlphaFoldDB" id="A0A0L0HA00"/>
<organism evidence="10 11">
    <name type="scientific">Spizellomyces punctatus (strain DAOM BR117)</name>
    <dbReference type="NCBI Taxonomy" id="645134"/>
    <lineage>
        <taxon>Eukaryota</taxon>
        <taxon>Fungi</taxon>
        <taxon>Fungi incertae sedis</taxon>
        <taxon>Chytridiomycota</taxon>
        <taxon>Chytridiomycota incertae sedis</taxon>
        <taxon>Chytridiomycetes</taxon>
        <taxon>Spizellomycetales</taxon>
        <taxon>Spizellomycetaceae</taxon>
        <taxon>Spizellomyces</taxon>
    </lineage>
</organism>
<keyword evidence="4" id="KW-1133">Transmembrane helix</keyword>
<dbReference type="GO" id="GO:0005886">
    <property type="term" value="C:plasma membrane"/>
    <property type="evidence" value="ECO:0007669"/>
    <property type="project" value="TreeGrafter"/>
</dbReference>
<reference evidence="10 11" key="1">
    <citation type="submission" date="2009-08" db="EMBL/GenBank/DDBJ databases">
        <title>The Genome Sequence of Spizellomyces punctatus strain DAOM BR117.</title>
        <authorList>
            <consortium name="The Broad Institute Genome Sequencing Platform"/>
            <person name="Russ C."/>
            <person name="Cuomo C."/>
            <person name="Shea T."/>
            <person name="Young S.K."/>
            <person name="Zeng Q."/>
            <person name="Koehrsen M."/>
            <person name="Haas B."/>
            <person name="Borodovsky M."/>
            <person name="Guigo R."/>
            <person name="Alvarado L."/>
            <person name="Berlin A."/>
            <person name="Bochicchio J."/>
            <person name="Borenstein D."/>
            <person name="Chapman S."/>
            <person name="Chen Z."/>
            <person name="Engels R."/>
            <person name="Freedman E."/>
            <person name="Gellesch M."/>
            <person name="Goldberg J."/>
            <person name="Griggs A."/>
            <person name="Gujja S."/>
            <person name="Heiman D."/>
            <person name="Hepburn T."/>
            <person name="Howarth C."/>
            <person name="Jen D."/>
            <person name="Larson L."/>
            <person name="Lewis B."/>
            <person name="Mehta T."/>
            <person name="Park D."/>
            <person name="Pearson M."/>
            <person name="Roberts A."/>
            <person name="Saif S."/>
            <person name="Shenoy N."/>
            <person name="Sisk P."/>
            <person name="Stolte C."/>
            <person name="Sykes S."/>
            <person name="Thomson T."/>
            <person name="Walk T."/>
            <person name="White J."/>
            <person name="Yandava C."/>
            <person name="Burger G."/>
            <person name="Gray M.W."/>
            <person name="Holland P.W.H."/>
            <person name="King N."/>
            <person name="Lang F.B.F."/>
            <person name="Roger A.J."/>
            <person name="Ruiz-Trillo I."/>
            <person name="Lander E."/>
            <person name="Nusbaum C."/>
        </authorList>
    </citation>
    <scope>NUCLEOTIDE SEQUENCE [LARGE SCALE GENOMIC DNA]</scope>
    <source>
        <strain evidence="10 11">DAOM BR117</strain>
    </source>
</reference>
<dbReference type="SUPFAM" id="SSF55073">
    <property type="entry name" value="Nucleotide cyclase"/>
    <property type="match status" value="1"/>
</dbReference>
<sequence>MSTATDMIVPTAGGALAAQSSGHAGTGAVTHTHQTDHELERILTLMKVEDQALALALEKERASMESTMERIHRLNNFRIDEAHIRESNIAESRFLVDAQDAERKALTVREAEEAASLKEEEEDKRMLEMLLRELRTLKLGVRQKAEASEKVMAVKKRLAERRTANQLRLVGVEVRQERERKALQDSHVRIIKNMNMFRTLLLQDIEDAALDNLIANGSMSDDGTVSQKGTDRADADKLHQTKMLQLKLRMQKEVEQLREEHLMKLKHMMKVCELELEQTEEIETLMAEQKIQEMEVETEQRKEIENEEDQIAQQRASLKAFHTQRALQAKASRTLAHQRYEARQLARQQKIAAKQRERQFFASEEALRESMRAMSQEEQEEDEASSQVSGHIKSSKPGSARHSVAGLSEISSTDQSEISDITTDSHADTAIGDDAEASESAQAVESVELEEQIRKERSRIEELTKRHYAAMEALRIQQRELREITKREHATQMNRLLGEQEDEYKQLKIQHHHETEALLSTQSAANALEEDNKGANELLYGMLPRYVADAMKMGHEIPPKDFETVTILYSDIVQFTNLTAKSSPNQIVNLLNRLYTAFDSALDDYADLYKTETIGDAYQIVAGLNQESEQGGREAVIRRNAMDTIDCALRFLTEIRNLDMTDQVMRDLHIRIGIHSGPCVGGVAGVTMPKFAIFGDTVNIANQMEQKSKPNRIHISQATYDLVKDAPFVFEKVEGAVVLEGGVTCQTYWVTGRKDSAAKVATAGGKKKARVVLQ</sequence>
<evidence type="ECO:0000256" key="1">
    <source>
        <dbReference type="ARBA" id="ARBA00004370"/>
    </source>
</evidence>
<evidence type="ECO:0000256" key="2">
    <source>
        <dbReference type="ARBA" id="ARBA00022692"/>
    </source>
</evidence>
<evidence type="ECO:0000259" key="9">
    <source>
        <dbReference type="PROSITE" id="PS50125"/>
    </source>
</evidence>
<dbReference type="GO" id="GO:0035556">
    <property type="term" value="P:intracellular signal transduction"/>
    <property type="evidence" value="ECO:0007669"/>
    <property type="project" value="InterPro"/>
</dbReference>
<feature type="region of interest" description="Disordered" evidence="8">
    <location>
        <begin position="368"/>
        <end position="421"/>
    </location>
</feature>
<name>A0A0L0HA00_SPIPD</name>
<dbReference type="STRING" id="645134.A0A0L0HA00"/>
<dbReference type="GeneID" id="27690106"/>
<keyword evidence="7" id="KW-0175">Coiled coil</keyword>
<dbReference type="CDD" id="cd07302">
    <property type="entry name" value="CHD"/>
    <property type="match status" value="1"/>
</dbReference>
<protein>
    <recommendedName>
        <fullName evidence="9">Guanylate cyclase domain-containing protein</fullName>
    </recommendedName>
</protein>
<dbReference type="SMART" id="SM00044">
    <property type="entry name" value="CYCc"/>
    <property type="match status" value="1"/>
</dbReference>
<dbReference type="Proteomes" id="UP000053201">
    <property type="component" value="Unassembled WGS sequence"/>
</dbReference>
<accession>A0A0L0HA00</accession>
<dbReference type="GO" id="GO:0004016">
    <property type="term" value="F:adenylate cyclase activity"/>
    <property type="evidence" value="ECO:0007669"/>
    <property type="project" value="TreeGrafter"/>
</dbReference>
<dbReference type="PANTHER" id="PTHR11920:SF501">
    <property type="entry name" value="GUANYLATE CYCLASE 32E"/>
    <property type="match status" value="1"/>
</dbReference>
<keyword evidence="6" id="KW-0456">Lyase</keyword>
<dbReference type="PANTHER" id="PTHR11920">
    <property type="entry name" value="GUANYLYL CYCLASE"/>
    <property type="match status" value="1"/>
</dbReference>
<dbReference type="OrthoDB" id="60033at2759"/>
<feature type="domain" description="Guanylate cyclase" evidence="9">
    <location>
        <begin position="566"/>
        <end position="705"/>
    </location>
</feature>
<evidence type="ECO:0000256" key="6">
    <source>
        <dbReference type="ARBA" id="ARBA00023239"/>
    </source>
</evidence>
<evidence type="ECO:0000256" key="7">
    <source>
        <dbReference type="SAM" id="Coils"/>
    </source>
</evidence>
<evidence type="ECO:0000313" key="11">
    <source>
        <dbReference type="Proteomes" id="UP000053201"/>
    </source>
</evidence>
<dbReference type="EMBL" id="KQ257462">
    <property type="protein sequence ID" value="KNC97836.1"/>
    <property type="molecule type" value="Genomic_DNA"/>
</dbReference>
<dbReference type="InterPro" id="IPR050401">
    <property type="entry name" value="Cyclic_nucleotide_synthase"/>
</dbReference>
<evidence type="ECO:0000256" key="8">
    <source>
        <dbReference type="SAM" id="MobiDB-lite"/>
    </source>
</evidence>
<keyword evidence="11" id="KW-1185">Reference proteome</keyword>
<dbReference type="InParanoid" id="A0A0L0HA00"/>
<dbReference type="GO" id="GO:0007168">
    <property type="term" value="P:receptor guanylyl cyclase signaling pathway"/>
    <property type="evidence" value="ECO:0007669"/>
    <property type="project" value="TreeGrafter"/>
</dbReference>
<dbReference type="InterPro" id="IPR001054">
    <property type="entry name" value="A/G_cyclase"/>
</dbReference>
<evidence type="ECO:0000313" key="10">
    <source>
        <dbReference type="EMBL" id="KNC97836.1"/>
    </source>
</evidence>
<dbReference type="GO" id="GO:0004383">
    <property type="term" value="F:guanylate cyclase activity"/>
    <property type="evidence" value="ECO:0007669"/>
    <property type="project" value="TreeGrafter"/>
</dbReference>
<dbReference type="RefSeq" id="XP_016605876.1">
    <property type="nucleotide sequence ID" value="XM_016755028.1"/>
</dbReference>
<gene>
    <name evidence="10" type="ORF">SPPG_06833</name>
</gene>
<dbReference type="Gene3D" id="3.30.70.1230">
    <property type="entry name" value="Nucleotide cyclase"/>
    <property type="match status" value="1"/>
</dbReference>
<evidence type="ECO:0000256" key="3">
    <source>
        <dbReference type="ARBA" id="ARBA00022741"/>
    </source>
</evidence>
<proteinExistence type="predicted"/>
<dbReference type="PROSITE" id="PS50125">
    <property type="entry name" value="GUANYLATE_CYCLASE_2"/>
    <property type="match status" value="1"/>
</dbReference>
<dbReference type="InterPro" id="IPR029787">
    <property type="entry name" value="Nucleotide_cyclase"/>
</dbReference>
<feature type="compositionally biased region" description="Polar residues" evidence="8">
    <location>
        <begin position="409"/>
        <end position="421"/>
    </location>
</feature>
<comment type="subcellular location">
    <subcellularLocation>
        <location evidence="1">Membrane</location>
    </subcellularLocation>
</comment>
<dbReference type="eggNOG" id="KOG1023">
    <property type="taxonomic scope" value="Eukaryota"/>
</dbReference>
<keyword evidence="2" id="KW-0812">Transmembrane</keyword>
<evidence type="ECO:0000256" key="5">
    <source>
        <dbReference type="ARBA" id="ARBA00023136"/>
    </source>
</evidence>
<dbReference type="VEuPathDB" id="FungiDB:SPPG_06833"/>
<keyword evidence="3" id="KW-0547">Nucleotide-binding</keyword>
<dbReference type="GO" id="GO:0001653">
    <property type="term" value="F:peptide receptor activity"/>
    <property type="evidence" value="ECO:0007669"/>
    <property type="project" value="TreeGrafter"/>
</dbReference>
<dbReference type="Pfam" id="PF00211">
    <property type="entry name" value="Guanylate_cyc"/>
    <property type="match status" value="1"/>
</dbReference>
<evidence type="ECO:0000256" key="4">
    <source>
        <dbReference type="ARBA" id="ARBA00022989"/>
    </source>
</evidence>